<evidence type="ECO:0000256" key="1">
    <source>
        <dbReference type="SAM" id="MobiDB-lite"/>
    </source>
</evidence>
<feature type="region of interest" description="Disordered" evidence="1">
    <location>
        <begin position="147"/>
        <end position="166"/>
    </location>
</feature>
<evidence type="ECO:0000313" key="2">
    <source>
        <dbReference type="EMBL" id="OSX74667.1"/>
    </source>
</evidence>
<gene>
    <name evidence="2" type="ORF">BU14_0275s0026</name>
</gene>
<dbReference type="EMBL" id="KV918937">
    <property type="protein sequence ID" value="OSX74667.1"/>
    <property type="molecule type" value="Genomic_DNA"/>
</dbReference>
<sequence>MLVVSQWWAYIAHQFNKPGRSLRLATANAAAWVAVRQEVSESGSDLTVESIKRLMEGTKQYIEHRKNHSTTGKGPTDVEFNRDDLDANQAKVWRISEEGMVELVKIAKKVMQYVGGTKKARPVTVGSTTAAPPTDGAHLASVSFARPFSSSTRRRSAQGDSAASAAVSSPALNAFSPALVPGGANERSRRASRADEAGAVALRFGDPVAKVLQQGLELAQSIREAQATAAEVVAARQHELELRRIRLDEQRAADQAQAEKLRETNRTLAMLIKLRGRQPAPAGG</sequence>
<name>A0A1X6P1G3_PORUM</name>
<evidence type="ECO:0000313" key="3">
    <source>
        <dbReference type="Proteomes" id="UP000218209"/>
    </source>
</evidence>
<dbReference type="Proteomes" id="UP000218209">
    <property type="component" value="Unassembled WGS sequence"/>
</dbReference>
<keyword evidence="3" id="KW-1185">Reference proteome</keyword>
<proteinExistence type="predicted"/>
<accession>A0A1X6P1G3</accession>
<reference evidence="2 3" key="1">
    <citation type="submission" date="2017-03" db="EMBL/GenBank/DDBJ databases">
        <title>WGS assembly of Porphyra umbilicalis.</title>
        <authorList>
            <person name="Brawley S.H."/>
            <person name="Blouin N.A."/>
            <person name="Ficko-Blean E."/>
            <person name="Wheeler G.L."/>
            <person name="Lohr M."/>
            <person name="Goodson H.V."/>
            <person name="Jenkins J.W."/>
            <person name="Blaby-Haas C.E."/>
            <person name="Helliwell K.E."/>
            <person name="Chan C."/>
            <person name="Marriage T."/>
            <person name="Bhattacharya D."/>
            <person name="Klein A.S."/>
            <person name="Badis Y."/>
            <person name="Brodie J."/>
            <person name="Cao Y."/>
            <person name="Collen J."/>
            <person name="Dittami S.M."/>
            <person name="Gachon C.M."/>
            <person name="Green B.R."/>
            <person name="Karpowicz S."/>
            <person name="Kim J.W."/>
            <person name="Kudahl U."/>
            <person name="Lin S."/>
            <person name="Michel G."/>
            <person name="Mittag M."/>
            <person name="Olson B.J."/>
            <person name="Pangilinan J."/>
            <person name="Peng Y."/>
            <person name="Qiu H."/>
            <person name="Shu S."/>
            <person name="Singer J.T."/>
            <person name="Smith A.G."/>
            <person name="Sprecher B.N."/>
            <person name="Wagner V."/>
            <person name="Wang W."/>
            <person name="Wang Z.-Y."/>
            <person name="Yan J."/>
            <person name="Yarish C."/>
            <person name="Zoeuner-Riek S."/>
            <person name="Zhuang Y."/>
            <person name="Zou Y."/>
            <person name="Lindquist E.A."/>
            <person name="Grimwood J."/>
            <person name="Barry K."/>
            <person name="Rokhsar D.S."/>
            <person name="Schmutz J."/>
            <person name="Stiller J.W."/>
            <person name="Grossman A.R."/>
            <person name="Prochnik S.E."/>
        </authorList>
    </citation>
    <scope>NUCLEOTIDE SEQUENCE [LARGE SCALE GENOMIC DNA]</scope>
    <source>
        <strain evidence="2">4086291</strain>
    </source>
</reference>
<protein>
    <submittedName>
        <fullName evidence="2">Uncharacterized protein</fullName>
    </submittedName>
</protein>
<organism evidence="2 3">
    <name type="scientific">Porphyra umbilicalis</name>
    <name type="common">Purple laver</name>
    <name type="synonym">Red alga</name>
    <dbReference type="NCBI Taxonomy" id="2786"/>
    <lineage>
        <taxon>Eukaryota</taxon>
        <taxon>Rhodophyta</taxon>
        <taxon>Bangiophyceae</taxon>
        <taxon>Bangiales</taxon>
        <taxon>Bangiaceae</taxon>
        <taxon>Porphyra</taxon>
    </lineage>
</organism>
<dbReference type="AlphaFoldDB" id="A0A1X6P1G3"/>